<dbReference type="GO" id="GO:0016747">
    <property type="term" value="F:acyltransferase activity, transferring groups other than amino-acyl groups"/>
    <property type="evidence" value="ECO:0007669"/>
    <property type="project" value="InterPro"/>
</dbReference>
<dbReference type="EMBL" id="CP002780">
    <property type="protein sequence ID" value="AEG59913.1"/>
    <property type="molecule type" value="Genomic_DNA"/>
</dbReference>
<evidence type="ECO:0000256" key="2">
    <source>
        <dbReference type="ARBA" id="ARBA00023315"/>
    </source>
</evidence>
<evidence type="ECO:0000313" key="5">
    <source>
        <dbReference type="Proteomes" id="UP000009234"/>
    </source>
</evidence>
<gene>
    <name evidence="4" type="ordered locus">Desru_1648</name>
</gene>
<organism evidence="4 5">
    <name type="scientific">Desulforamulus ruminis (strain ATCC 23193 / DSM 2154 / NCIMB 8452 / DL)</name>
    <name type="common">Desulfotomaculum ruminis</name>
    <dbReference type="NCBI Taxonomy" id="696281"/>
    <lineage>
        <taxon>Bacteria</taxon>
        <taxon>Bacillati</taxon>
        <taxon>Bacillota</taxon>
        <taxon>Clostridia</taxon>
        <taxon>Eubacteriales</taxon>
        <taxon>Peptococcaceae</taxon>
        <taxon>Desulforamulus</taxon>
    </lineage>
</organism>
<keyword evidence="5" id="KW-1185">Reference proteome</keyword>
<dbReference type="InterPro" id="IPR050832">
    <property type="entry name" value="Bact_Acetyltransf"/>
</dbReference>
<keyword evidence="2" id="KW-0012">Acyltransferase</keyword>
<dbReference type="CDD" id="cd04301">
    <property type="entry name" value="NAT_SF"/>
    <property type="match status" value="1"/>
</dbReference>
<dbReference type="SUPFAM" id="SSF55729">
    <property type="entry name" value="Acyl-CoA N-acyltransferases (Nat)"/>
    <property type="match status" value="1"/>
</dbReference>
<dbReference type="PROSITE" id="PS51186">
    <property type="entry name" value="GNAT"/>
    <property type="match status" value="1"/>
</dbReference>
<dbReference type="InterPro" id="IPR000182">
    <property type="entry name" value="GNAT_dom"/>
</dbReference>
<dbReference type="RefSeq" id="WP_013841680.1">
    <property type="nucleotide sequence ID" value="NC_015589.1"/>
</dbReference>
<dbReference type="HOGENOM" id="CLU_139687_0_0_9"/>
<dbReference type="OrthoDB" id="9786032at2"/>
<dbReference type="Gene3D" id="3.40.630.30">
    <property type="match status" value="1"/>
</dbReference>
<dbReference type="Pfam" id="PF00583">
    <property type="entry name" value="Acetyltransf_1"/>
    <property type="match status" value="1"/>
</dbReference>
<dbReference type="Proteomes" id="UP000009234">
    <property type="component" value="Chromosome"/>
</dbReference>
<dbReference type="eggNOG" id="COG0456">
    <property type="taxonomic scope" value="Bacteria"/>
</dbReference>
<evidence type="ECO:0000313" key="4">
    <source>
        <dbReference type="EMBL" id="AEG59913.1"/>
    </source>
</evidence>
<protein>
    <submittedName>
        <fullName evidence="4">GCN5-related N-acetyltransferase</fullName>
    </submittedName>
</protein>
<dbReference type="AlphaFoldDB" id="F6DSD4"/>
<dbReference type="STRING" id="696281.Desru_1648"/>
<keyword evidence="1 4" id="KW-0808">Transferase</keyword>
<dbReference type="InterPro" id="IPR016181">
    <property type="entry name" value="Acyl_CoA_acyltransferase"/>
</dbReference>
<reference evidence="5" key="1">
    <citation type="submission" date="2011-05" db="EMBL/GenBank/DDBJ databases">
        <title>Complete sequence of Desulfotomaculum ruminis DSM 2154.</title>
        <authorList>
            <person name="Lucas S."/>
            <person name="Copeland A."/>
            <person name="Lapidus A."/>
            <person name="Cheng J.-F."/>
            <person name="Goodwin L."/>
            <person name="Pitluck S."/>
            <person name="Lu M."/>
            <person name="Detter J.C."/>
            <person name="Han C."/>
            <person name="Tapia R."/>
            <person name="Land M."/>
            <person name="Hauser L."/>
            <person name="Kyrpides N."/>
            <person name="Ivanova N."/>
            <person name="Mikhailova N."/>
            <person name="Pagani I."/>
            <person name="Stams A.J.M."/>
            <person name="Plugge C.M."/>
            <person name="Muyzer G."/>
            <person name="Kuever J."/>
            <person name="Parshina S.N."/>
            <person name="Ivanova A.E."/>
            <person name="Nazina T.N."/>
            <person name="Brambilla E."/>
            <person name="Spring S."/>
            <person name="Klenk H.-P."/>
            <person name="Woyke T."/>
        </authorList>
    </citation>
    <scope>NUCLEOTIDE SEQUENCE [LARGE SCALE GENOMIC DNA]</scope>
    <source>
        <strain evidence="5">ATCC 23193 / DSM 2154 / NCIB 8452 / DL</strain>
    </source>
</reference>
<proteinExistence type="predicted"/>
<evidence type="ECO:0000256" key="1">
    <source>
        <dbReference type="ARBA" id="ARBA00022679"/>
    </source>
</evidence>
<sequence>MAILKIRKANPADEAAIVTCIQNAYEKYIVRIGKKPGPMLNDYLPLIVDEKVFCGEFCGEIVGALVLKKFDGYILLDNVALLSAYQGRGFGKQLIAFAEHYASENNYDEIRLYTNVKMIENIAFYHKLGYSEYSRREENGYERVYFKKRLAPA</sequence>
<feature type="domain" description="N-acetyltransferase" evidence="3">
    <location>
        <begin position="4"/>
        <end position="151"/>
    </location>
</feature>
<name>F6DSD4_DESRL</name>
<dbReference type="KEGG" id="dru:Desru_1648"/>
<evidence type="ECO:0000259" key="3">
    <source>
        <dbReference type="PROSITE" id="PS51186"/>
    </source>
</evidence>
<dbReference type="PANTHER" id="PTHR43877:SF2">
    <property type="entry name" value="AMINOALKYLPHOSPHONATE N-ACETYLTRANSFERASE-RELATED"/>
    <property type="match status" value="1"/>
</dbReference>
<reference evidence="4 5" key="2">
    <citation type="journal article" date="2012" name="Stand. Genomic Sci.">
        <title>Complete genome sequence of the sulfate-reducing firmicute Desulfotomaculum ruminis type strain (DL(T)).</title>
        <authorList>
            <person name="Spring S."/>
            <person name="Visser M."/>
            <person name="Lu M."/>
            <person name="Copeland A."/>
            <person name="Lapidus A."/>
            <person name="Lucas S."/>
            <person name="Cheng J.F."/>
            <person name="Han C."/>
            <person name="Tapia R."/>
            <person name="Goodwin L.A."/>
            <person name="Pitluck S."/>
            <person name="Ivanova N."/>
            <person name="Land M."/>
            <person name="Hauser L."/>
            <person name="Larimer F."/>
            <person name="Rohde M."/>
            <person name="Goker M."/>
            <person name="Detter J.C."/>
            <person name="Kyrpides N.C."/>
            <person name="Woyke T."/>
            <person name="Schaap P.J."/>
            <person name="Plugge C.M."/>
            <person name="Muyzer G."/>
            <person name="Kuever J."/>
            <person name="Pereira I.A."/>
            <person name="Parshina S.N."/>
            <person name="Bernier-Latmani R."/>
            <person name="Stams A.J."/>
            <person name="Klenk H.P."/>
        </authorList>
    </citation>
    <scope>NUCLEOTIDE SEQUENCE [LARGE SCALE GENOMIC DNA]</scope>
    <source>
        <strain evidence="5">ATCC 23193 / DSM 2154 / NCIB 8452 / DL</strain>
    </source>
</reference>
<accession>F6DSD4</accession>
<dbReference type="PANTHER" id="PTHR43877">
    <property type="entry name" value="AMINOALKYLPHOSPHONATE N-ACETYLTRANSFERASE-RELATED-RELATED"/>
    <property type="match status" value="1"/>
</dbReference>